<evidence type="ECO:0000259" key="2">
    <source>
        <dbReference type="Pfam" id="PF00109"/>
    </source>
</evidence>
<dbReference type="InterPro" id="IPR016039">
    <property type="entry name" value="Thiolase-like"/>
</dbReference>
<dbReference type="InterPro" id="IPR014030">
    <property type="entry name" value="Ketoacyl_synth_N"/>
</dbReference>
<evidence type="ECO:0000313" key="4">
    <source>
        <dbReference type="Proteomes" id="UP000583800"/>
    </source>
</evidence>
<dbReference type="RefSeq" id="WP_185085650.1">
    <property type="nucleotide sequence ID" value="NZ_JACHJB010000002.1"/>
</dbReference>
<comment type="caution">
    <text evidence="3">The sequence shown here is derived from an EMBL/GenBank/DDBJ whole genome shotgun (WGS) entry which is preliminary data.</text>
</comment>
<dbReference type="Gene3D" id="3.40.47.10">
    <property type="match status" value="1"/>
</dbReference>
<keyword evidence="3" id="KW-0012">Acyltransferase</keyword>
<keyword evidence="4" id="KW-1185">Reference proteome</keyword>
<proteinExistence type="predicted"/>
<dbReference type="EMBL" id="JACHJB010000002">
    <property type="protein sequence ID" value="MBB6347762.1"/>
    <property type="molecule type" value="Genomic_DNA"/>
</dbReference>
<feature type="region of interest" description="Disordered" evidence="1">
    <location>
        <begin position="186"/>
        <end position="207"/>
    </location>
</feature>
<dbReference type="Pfam" id="PF00109">
    <property type="entry name" value="ketoacyl-synt"/>
    <property type="match status" value="1"/>
</dbReference>
<feature type="domain" description="Beta-ketoacyl synthase-like N-terminal" evidence="2">
    <location>
        <begin position="32"/>
        <end position="153"/>
    </location>
</feature>
<dbReference type="AlphaFoldDB" id="A0A7X0EX71"/>
<dbReference type="SUPFAM" id="SSF53901">
    <property type="entry name" value="Thiolase-like"/>
    <property type="match status" value="1"/>
</dbReference>
<keyword evidence="3" id="KW-0808">Transferase</keyword>
<evidence type="ECO:0000256" key="1">
    <source>
        <dbReference type="SAM" id="MobiDB-lite"/>
    </source>
</evidence>
<sequence>MTAAAAVVGTAVHDPGLDARQVLGRKGLLYKEPATRLALCAVHQALALEPGERPDWPLRPRTAVVACSNLGNVQTVSEVTRAVRAGGVREVSPMAAPNASSNVIASTVALWFRLGGPNLMICSGATAGLDGLAMALRLLRAGRADQVVLVGAEPADEVATALYGPSLRAGAACVLLEAEGDVLVEAPTAGEPSPGGPSPSGSVAQEPAGDLYGAHGVAAVALAARAVVAGHTETVTVTCGSAEDGWRSALVRRRREAPR</sequence>
<dbReference type="GO" id="GO:0004315">
    <property type="term" value="F:3-oxoacyl-[acyl-carrier-protein] synthase activity"/>
    <property type="evidence" value="ECO:0007669"/>
    <property type="project" value="UniProtKB-EC"/>
</dbReference>
<name>A0A7X0EX71_9ACTN</name>
<reference evidence="3 4" key="1">
    <citation type="submission" date="2020-08" db="EMBL/GenBank/DDBJ databases">
        <title>Sequencing the genomes of 1000 actinobacteria strains.</title>
        <authorList>
            <person name="Klenk H.-P."/>
        </authorList>
    </citation>
    <scope>NUCLEOTIDE SEQUENCE [LARGE SCALE GENOMIC DNA]</scope>
    <source>
        <strain evidence="3 4">DSM 45913</strain>
    </source>
</reference>
<gene>
    <name evidence="3" type="ORF">FHU36_004307</name>
</gene>
<organism evidence="3 4">
    <name type="scientific">Nonomuraea muscovyensis</name>
    <dbReference type="NCBI Taxonomy" id="1124761"/>
    <lineage>
        <taxon>Bacteria</taxon>
        <taxon>Bacillati</taxon>
        <taxon>Actinomycetota</taxon>
        <taxon>Actinomycetes</taxon>
        <taxon>Streptosporangiales</taxon>
        <taxon>Streptosporangiaceae</taxon>
        <taxon>Nonomuraea</taxon>
    </lineage>
</organism>
<evidence type="ECO:0000313" key="3">
    <source>
        <dbReference type="EMBL" id="MBB6347762.1"/>
    </source>
</evidence>
<protein>
    <submittedName>
        <fullName evidence="3">3-oxoacyl-[acyl-carrier-protein] synthase II</fullName>
        <ecNumber evidence="3">2.3.1.179</ecNumber>
    </submittedName>
</protein>
<dbReference type="EC" id="2.3.1.179" evidence="3"/>
<dbReference type="Proteomes" id="UP000583800">
    <property type="component" value="Unassembled WGS sequence"/>
</dbReference>
<accession>A0A7X0EX71</accession>